<reference evidence="2 3" key="1">
    <citation type="journal article" date="2015" name="Nature">
        <title>rRNA introns, odd ribosomes, and small enigmatic genomes across a large radiation of phyla.</title>
        <authorList>
            <person name="Brown C.T."/>
            <person name="Hug L.A."/>
            <person name="Thomas B.C."/>
            <person name="Sharon I."/>
            <person name="Castelle C.J."/>
            <person name="Singh A."/>
            <person name="Wilkins M.J."/>
            <person name="Williams K.H."/>
            <person name="Banfield J.F."/>
        </authorList>
    </citation>
    <scope>NUCLEOTIDE SEQUENCE [LARGE SCALE GENOMIC DNA]</scope>
</reference>
<evidence type="ECO:0000259" key="1">
    <source>
        <dbReference type="Pfam" id="PF00535"/>
    </source>
</evidence>
<proteinExistence type="predicted"/>
<sequence>MKNKLSIIIPVYNEEVYIHRCLENIIKQNLDLWEKEIIIVNDGSTDNTLKSLKQIKLKKINLKIFNLASNRGKGAAIKKGIAESTGDILLIQDADLEYDPEDYTVILEKYKDPKVEVVYGSRILGAKIYHNYSANVIFLWGGLLLTRIVNWLFALKLTDQPTGYKSWRKKFNKELTNECKSKGFEYEIEMTALFSRRSKIHEVPIRYYPRTVSHGKKIRLIDFIKSLIVAIRCRLFKSYIS</sequence>
<organism evidence="2 3">
    <name type="scientific">Candidatus Roizmanbacteria bacterium GW2011_GWA2_35_8</name>
    <dbReference type="NCBI Taxonomy" id="1618479"/>
    <lineage>
        <taxon>Bacteria</taxon>
        <taxon>Candidatus Roizmaniibacteriota</taxon>
    </lineage>
</organism>
<dbReference type="Proteomes" id="UP000034536">
    <property type="component" value="Unassembled WGS sequence"/>
</dbReference>
<dbReference type="AlphaFoldDB" id="A0A0G0D0Q1"/>
<dbReference type="InterPro" id="IPR050256">
    <property type="entry name" value="Glycosyltransferase_2"/>
</dbReference>
<dbReference type="InterPro" id="IPR001173">
    <property type="entry name" value="Glyco_trans_2-like"/>
</dbReference>
<dbReference type="Pfam" id="PF00535">
    <property type="entry name" value="Glycos_transf_2"/>
    <property type="match status" value="1"/>
</dbReference>
<feature type="domain" description="Glycosyltransferase 2-like" evidence="1">
    <location>
        <begin position="6"/>
        <end position="133"/>
    </location>
</feature>
<comment type="caution">
    <text evidence="2">The sequence shown here is derived from an EMBL/GenBank/DDBJ whole genome shotgun (WGS) entry which is preliminary data.</text>
</comment>
<accession>A0A0G0D0Q1</accession>
<dbReference type="PANTHER" id="PTHR48090">
    <property type="entry name" value="UNDECAPRENYL-PHOSPHATE 4-DEOXY-4-FORMAMIDO-L-ARABINOSE TRANSFERASE-RELATED"/>
    <property type="match status" value="1"/>
</dbReference>
<dbReference type="CDD" id="cd04179">
    <property type="entry name" value="DPM_DPG-synthase_like"/>
    <property type="match status" value="1"/>
</dbReference>
<dbReference type="PANTHER" id="PTHR48090:SF7">
    <property type="entry name" value="RFBJ PROTEIN"/>
    <property type="match status" value="1"/>
</dbReference>
<protein>
    <submittedName>
        <fullName evidence="2">Glycosyl transferase, family 2</fullName>
    </submittedName>
</protein>
<dbReference type="GO" id="GO:0016740">
    <property type="term" value="F:transferase activity"/>
    <property type="evidence" value="ECO:0007669"/>
    <property type="project" value="UniProtKB-KW"/>
</dbReference>
<name>A0A0G0D0Q1_9BACT</name>
<dbReference type="SUPFAM" id="SSF53448">
    <property type="entry name" value="Nucleotide-diphospho-sugar transferases"/>
    <property type="match status" value="1"/>
</dbReference>
<gene>
    <name evidence="2" type="ORF">UR89_C0011G0006</name>
</gene>
<keyword evidence="2" id="KW-0808">Transferase</keyword>
<evidence type="ECO:0000313" key="2">
    <source>
        <dbReference type="EMBL" id="KKP86903.1"/>
    </source>
</evidence>
<dbReference type="InterPro" id="IPR029044">
    <property type="entry name" value="Nucleotide-diphossugar_trans"/>
</dbReference>
<dbReference type="EMBL" id="LBQX01000011">
    <property type="protein sequence ID" value="KKP86903.1"/>
    <property type="molecule type" value="Genomic_DNA"/>
</dbReference>
<dbReference type="Gene3D" id="3.90.550.10">
    <property type="entry name" value="Spore Coat Polysaccharide Biosynthesis Protein SpsA, Chain A"/>
    <property type="match status" value="1"/>
</dbReference>
<evidence type="ECO:0000313" key="3">
    <source>
        <dbReference type="Proteomes" id="UP000034536"/>
    </source>
</evidence>